<name>A0ABV2WLT7_9NOCA</name>
<dbReference type="InterPro" id="IPR006764">
    <property type="entry name" value="SAM_dep_MeTrfase_SAV2177_type"/>
</dbReference>
<dbReference type="EC" id="2.1.1.-" evidence="2"/>
<keyword evidence="2" id="KW-0808">Transferase</keyword>
<proteinExistence type="predicted"/>
<dbReference type="GO" id="GO:0032259">
    <property type="term" value="P:methylation"/>
    <property type="evidence" value="ECO:0007669"/>
    <property type="project" value="UniProtKB-KW"/>
</dbReference>
<dbReference type="SUPFAM" id="SSF53335">
    <property type="entry name" value="S-adenosyl-L-methionine-dependent methyltransferases"/>
    <property type="match status" value="1"/>
</dbReference>
<dbReference type="Proteomes" id="UP001550628">
    <property type="component" value="Unassembled WGS sequence"/>
</dbReference>
<keyword evidence="2" id="KW-0489">Methyltransferase</keyword>
<reference evidence="2 3" key="1">
    <citation type="submission" date="2024-06" db="EMBL/GenBank/DDBJ databases">
        <title>The Natural Products Discovery Center: Release of the First 8490 Sequenced Strains for Exploring Actinobacteria Biosynthetic Diversity.</title>
        <authorList>
            <person name="Kalkreuter E."/>
            <person name="Kautsar S.A."/>
            <person name="Yang D."/>
            <person name="Bader C.D."/>
            <person name="Teijaro C.N."/>
            <person name="Fluegel L."/>
            <person name="Davis C.M."/>
            <person name="Simpson J.R."/>
            <person name="Lauterbach L."/>
            <person name="Steele A.D."/>
            <person name="Gui C."/>
            <person name="Meng S."/>
            <person name="Li G."/>
            <person name="Viehrig K."/>
            <person name="Ye F."/>
            <person name="Su P."/>
            <person name="Kiefer A.F."/>
            <person name="Nichols A."/>
            <person name="Cepeda A.J."/>
            <person name="Yan W."/>
            <person name="Fan B."/>
            <person name="Jiang Y."/>
            <person name="Adhikari A."/>
            <person name="Zheng C.-J."/>
            <person name="Schuster L."/>
            <person name="Cowan T.M."/>
            <person name="Smanski M.J."/>
            <person name="Chevrette M.G."/>
            <person name="De Carvalho L.P.S."/>
            <person name="Shen B."/>
        </authorList>
    </citation>
    <scope>NUCLEOTIDE SEQUENCE [LARGE SCALE GENOMIC DNA]</scope>
    <source>
        <strain evidence="2 3">NPDC019708</strain>
    </source>
</reference>
<feature type="region of interest" description="Disordered" evidence="1">
    <location>
        <begin position="1"/>
        <end position="32"/>
    </location>
</feature>
<dbReference type="InterPro" id="IPR029063">
    <property type="entry name" value="SAM-dependent_MTases_sf"/>
</dbReference>
<dbReference type="PIRSF" id="PIRSF017393">
    <property type="entry name" value="MTase_SAV2177"/>
    <property type="match status" value="1"/>
</dbReference>
<evidence type="ECO:0000313" key="3">
    <source>
        <dbReference type="Proteomes" id="UP001550628"/>
    </source>
</evidence>
<protein>
    <submittedName>
        <fullName evidence="2">SAM-dependent methyltransferase</fullName>
        <ecNumber evidence="2">2.1.1.-</ecNumber>
    </submittedName>
</protein>
<dbReference type="Pfam" id="PF04672">
    <property type="entry name" value="Methyltransf_19"/>
    <property type="match status" value="1"/>
</dbReference>
<evidence type="ECO:0000313" key="2">
    <source>
        <dbReference type="EMBL" id="MEU1951843.1"/>
    </source>
</evidence>
<comment type="caution">
    <text evidence="2">The sequence shown here is derived from an EMBL/GenBank/DDBJ whole genome shotgun (WGS) entry which is preliminary data.</text>
</comment>
<dbReference type="RefSeq" id="WP_356953776.1">
    <property type="nucleotide sequence ID" value="NZ_JBEYBD010000001.1"/>
</dbReference>
<accession>A0ABV2WLT7</accession>
<dbReference type="GO" id="GO:0008168">
    <property type="term" value="F:methyltransferase activity"/>
    <property type="evidence" value="ECO:0007669"/>
    <property type="project" value="UniProtKB-KW"/>
</dbReference>
<evidence type="ECO:0000256" key="1">
    <source>
        <dbReference type="SAM" id="MobiDB-lite"/>
    </source>
</evidence>
<keyword evidence="3" id="KW-1185">Reference proteome</keyword>
<sequence length="280" mass="30548">MNSDGVAASGRGGVTGPQPEIERVPQGVDPHEPRSARVYDYLLGGKDNYEVDRALAHRILAVAPETRSLAWFSRKFLLHAVRTAATAGVRQFVDLGSGIPTSPNVHEVVHETHPAARVAYVDNDPVVFVHCNALMGNHPGVTALHADVRRPAELIRRLETESGIDFAAPVAITLVGVLHYVMDDENPAELVARYREAMAPGSYLAFTHGADISHPEIIERTSQDARNSSAQVRYRSRDEVTTFLDGLENTGPGVVPLQQWLADDLPETKLVLYGAVGRKR</sequence>
<organism evidence="2 3">
    <name type="scientific">Nocardia rhamnosiphila</name>
    <dbReference type="NCBI Taxonomy" id="426716"/>
    <lineage>
        <taxon>Bacteria</taxon>
        <taxon>Bacillati</taxon>
        <taxon>Actinomycetota</taxon>
        <taxon>Actinomycetes</taxon>
        <taxon>Mycobacteriales</taxon>
        <taxon>Nocardiaceae</taxon>
        <taxon>Nocardia</taxon>
    </lineage>
</organism>
<dbReference type="EMBL" id="JBEYBF010000004">
    <property type="protein sequence ID" value="MEU1951843.1"/>
    <property type="molecule type" value="Genomic_DNA"/>
</dbReference>
<dbReference type="Gene3D" id="3.40.50.150">
    <property type="entry name" value="Vaccinia Virus protein VP39"/>
    <property type="match status" value="1"/>
</dbReference>
<gene>
    <name evidence="2" type="ORF">ABZ510_08260</name>
</gene>